<evidence type="ECO:0000256" key="2">
    <source>
        <dbReference type="ARBA" id="ARBA00022618"/>
    </source>
</evidence>
<sequence length="524" mass="60947">MERLAQLLDELDFETSDNTKIRKLSNYLEGVPDDEKLWAIALLSGRRPKRLVSLKQLRQWATELTGIEDWLFEESYNVVGDLTETISLILPKRVAKDSGSLTFWMKFIIDLKEHDPETKKQRIIEAWDRLGQYERLLFNRILVGGLRTVVSQKLLVTAISRNAQIEENVLAHRLMGEWDPEMSDYHSLILAERKEDKLSRPYPFLISKNLENNIELLGDPKDWIAERLFSGILVQLIIRQNQLFIWSNDNELITDKFPEFKQLINLFPDGTVMEGYMISYINNQPHSFGKLQSRITKKQISKRIVKDSPVVFIASDLLEYNEEDIRDKAFEKRRSHLEAVISKAPISELMALSELIEFKNWQDLEQERLQSRKYFGEGIFIKSRRKPCLPVEHGEERWSWKANPFTVNAVLLYVAQDIRSKHYTFAVWKGDELIPLAKTNIGLSTEEMKEIDEFVKDNTIEKFGPVRSIRPEMVYEIAFDAIDKSSRHKSGVVLYSPRILGKKENKLAQDANTLEDVTSLLTNN</sequence>
<comment type="caution">
    <text evidence="12">The sequence shown here is derived from an EMBL/GenBank/DDBJ whole genome shotgun (WGS) entry which is preliminary data.</text>
</comment>
<dbReference type="InterPro" id="IPR012308">
    <property type="entry name" value="DNA_ligase_ATP-dep_N"/>
</dbReference>
<keyword evidence="8" id="KW-0234">DNA repair</keyword>
<evidence type="ECO:0000256" key="3">
    <source>
        <dbReference type="ARBA" id="ARBA00022723"/>
    </source>
</evidence>
<dbReference type="InterPro" id="IPR036599">
    <property type="entry name" value="DNA_ligase_N_sf"/>
</dbReference>
<evidence type="ECO:0000313" key="13">
    <source>
        <dbReference type="Proteomes" id="UP001172082"/>
    </source>
</evidence>
<evidence type="ECO:0000256" key="6">
    <source>
        <dbReference type="ARBA" id="ARBA00022840"/>
    </source>
</evidence>
<evidence type="ECO:0000259" key="11">
    <source>
        <dbReference type="PROSITE" id="PS50160"/>
    </source>
</evidence>
<gene>
    <name evidence="12" type="ORF">QQ008_30075</name>
</gene>
<comment type="catalytic activity">
    <reaction evidence="10">
        <text>ATP + (deoxyribonucleotide)n-3'-hydroxyl + 5'-phospho-(deoxyribonucleotide)m = (deoxyribonucleotide)n+m + AMP + diphosphate.</text>
        <dbReference type="EC" id="6.5.1.1"/>
    </reaction>
</comment>
<dbReference type="EMBL" id="JAUJEA010000024">
    <property type="protein sequence ID" value="MDN5205670.1"/>
    <property type="molecule type" value="Genomic_DNA"/>
</dbReference>
<protein>
    <submittedName>
        <fullName evidence="12">Cisplatin damage response ATP-dependent DNA ligase</fullName>
        <ecNumber evidence="12">6.5.1.1</ecNumber>
    </submittedName>
</protein>
<name>A0ABT8KY23_9BACT</name>
<dbReference type="PROSITE" id="PS50160">
    <property type="entry name" value="DNA_LIGASE_A3"/>
    <property type="match status" value="1"/>
</dbReference>
<dbReference type="Gene3D" id="3.30.470.30">
    <property type="entry name" value="DNA ligase/mRNA capping enzyme"/>
    <property type="match status" value="1"/>
</dbReference>
<dbReference type="InterPro" id="IPR012340">
    <property type="entry name" value="NA-bd_OB-fold"/>
</dbReference>
<keyword evidence="3" id="KW-0479">Metal-binding</keyword>
<dbReference type="SUPFAM" id="SSF56091">
    <property type="entry name" value="DNA ligase/mRNA capping enzyme, catalytic domain"/>
    <property type="match status" value="1"/>
</dbReference>
<dbReference type="Gene3D" id="1.10.3260.10">
    <property type="entry name" value="DNA ligase, ATP-dependent, N-terminal domain"/>
    <property type="match status" value="1"/>
</dbReference>
<dbReference type="Pfam" id="PF04675">
    <property type="entry name" value="DNA_ligase_A_N"/>
    <property type="match status" value="1"/>
</dbReference>
<dbReference type="EC" id="6.5.1.1" evidence="12"/>
<keyword evidence="6" id="KW-0067">ATP-binding</keyword>
<organism evidence="12 13">
    <name type="scientific">Splendidivirga corallicola</name>
    <dbReference type="NCBI Taxonomy" id="3051826"/>
    <lineage>
        <taxon>Bacteria</taxon>
        <taxon>Pseudomonadati</taxon>
        <taxon>Bacteroidota</taxon>
        <taxon>Cytophagia</taxon>
        <taxon>Cytophagales</taxon>
        <taxon>Splendidivirgaceae</taxon>
        <taxon>Splendidivirga</taxon>
    </lineage>
</organism>
<feature type="domain" description="ATP-dependent DNA ligase family profile" evidence="11">
    <location>
        <begin position="303"/>
        <end position="400"/>
    </location>
</feature>
<dbReference type="Proteomes" id="UP001172082">
    <property type="component" value="Unassembled WGS sequence"/>
</dbReference>
<reference evidence="12" key="1">
    <citation type="submission" date="2023-06" db="EMBL/GenBank/DDBJ databases">
        <title>Genomic of Parafulvivirga corallium.</title>
        <authorList>
            <person name="Wang G."/>
        </authorList>
    </citation>
    <scope>NUCLEOTIDE SEQUENCE</scope>
    <source>
        <strain evidence="12">BMA10</strain>
    </source>
</reference>
<keyword evidence="5" id="KW-0227">DNA damage</keyword>
<dbReference type="PANTHER" id="PTHR45674">
    <property type="entry name" value="DNA LIGASE 1/3 FAMILY MEMBER"/>
    <property type="match status" value="1"/>
</dbReference>
<accession>A0ABT8KY23</accession>
<evidence type="ECO:0000256" key="9">
    <source>
        <dbReference type="ARBA" id="ARBA00023306"/>
    </source>
</evidence>
<proteinExistence type="predicted"/>
<keyword evidence="13" id="KW-1185">Reference proteome</keyword>
<dbReference type="PANTHER" id="PTHR45674:SF13">
    <property type="entry name" value="DNA LIGASE-RELATED"/>
    <property type="match status" value="1"/>
</dbReference>
<dbReference type="InterPro" id="IPR012310">
    <property type="entry name" value="DNA_ligase_ATP-dep_cent"/>
</dbReference>
<evidence type="ECO:0000256" key="10">
    <source>
        <dbReference type="ARBA" id="ARBA00034003"/>
    </source>
</evidence>
<keyword evidence="2" id="KW-0132">Cell division</keyword>
<evidence type="ECO:0000256" key="8">
    <source>
        <dbReference type="ARBA" id="ARBA00023204"/>
    </source>
</evidence>
<dbReference type="InterPro" id="IPR050191">
    <property type="entry name" value="ATP-dep_DNA_ligase"/>
</dbReference>
<keyword evidence="4" id="KW-0547">Nucleotide-binding</keyword>
<dbReference type="InterPro" id="IPR026333">
    <property type="entry name" value="ATP_dep_DNA_lig_pp_1105_fam"/>
</dbReference>
<keyword evidence="9" id="KW-0131">Cell cycle</keyword>
<dbReference type="NCBIfam" id="TIGR04120">
    <property type="entry name" value="DNA_lig_bact"/>
    <property type="match status" value="1"/>
</dbReference>
<dbReference type="Pfam" id="PF01068">
    <property type="entry name" value="DNA_ligase_A_M"/>
    <property type="match status" value="1"/>
</dbReference>
<evidence type="ECO:0000256" key="5">
    <source>
        <dbReference type="ARBA" id="ARBA00022763"/>
    </source>
</evidence>
<evidence type="ECO:0000256" key="4">
    <source>
        <dbReference type="ARBA" id="ARBA00022741"/>
    </source>
</evidence>
<evidence type="ECO:0000256" key="1">
    <source>
        <dbReference type="ARBA" id="ARBA00022598"/>
    </source>
</evidence>
<dbReference type="RefSeq" id="WP_346755688.1">
    <property type="nucleotide sequence ID" value="NZ_JAUJEA010000024.1"/>
</dbReference>
<evidence type="ECO:0000313" key="12">
    <source>
        <dbReference type="EMBL" id="MDN5205670.1"/>
    </source>
</evidence>
<keyword evidence="7" id="KW-0233">DNA recombination</keyword>
<dbReference type="GO" id="GO:0003910">
    <property type="term" value="F:DNA ligase (ATP) activity"/>
    <property type="evidence" value="ECO:0007669"/>
    <property type="project" value="UniProtKB-EC"/>
</dbReference>
<dbReference type="Gene3D" id="2.40.50.140">
    <property type="entry name" value="Nucleic acid-binding proteins"/>
    <property type="match status" value="1"/>
</dbReference>
<keyword evidence="1 12" id="KW-0436">Ligase</keyword>
<evidence type="ECO:0000256" key="7">
    <source>
        <dbReference type="ARBA" id="ARBA00023172"/>
    </source>
</evidence>
<dbReference type="SUPFAM" id="SSF50249">
    <property type="entry name" value="Nucleic acid-binding proteins"/>
    <property type="match status" value="1"/>
</dbReference>